<dbReference type="InterPro" id="IPR007428">
    <property type="entry name" value="MlaA"/>
</dbReference>
<keyword evidence="3" id="KW-0449">Lipoprotein</keyword>
<comment type="caution">
    <text evidence="3">The sequence shown here is derived from an EMBL/GenBank/DDBJ whole genome shotgun (WGS) entry which is preliminary data.</text>
</comment>
<evidence type="ECO:0000313" key="4">
    <source>
        <dbReference type="Proteomes" id="UP000650424"/>
    </source>
</evidence>
<dbReference type="PANTHER" id="PTHR30035:SF3">
    <property type="entry name" value="INTERMEMBRANE PHOSPHOLIPID TRANSPORT SYSTEM LIPOPROTEIN MLAA"/>
    <property type="match status" value="1"/>
</dbReference>
<organism evidence="3 4">
    <name type="scientific">Undibacterium hunanense</name>
    <dbReference type="NCBI Taxonomy" id="2762292"/>
    <lineage>
        <taxon>Bacteria</taxon>
        <taxon>Pseudomonadati</taxon>
        <taxon>Pseudomonadota</taxon>
        <taxon>Betaproteobacteria</taxon>
        <taxon>Burkholderiales</taxon>
        <taxon>Oxalobacteraceae</taxon>
        <taxon>Undibacterium</taxon>
    </lineage>
</organism>
<evidence type="ECO:0000256" key="1">
    <source>
        <dbReference type="ARBA" id="ARBA00010634"/>
    </source>
</evidence>
<reference evidence="3 4" key="1">
    <citation type="submission" date="2020-08" db="EMBL/GenBank/DDBJ databases">
        <title>Novel species isolated from subtropical streams in China.</title>
        <authorList>
            <person name="Lu H."/>
        </authorList>
    </citation>
    <scope>NUCLEOTIDE SEQUENCE [LARGE SCALE GENOMIC DNA]</scope>
    <source>
        <strain evidence="3 4">CY18W</strain>
    </source>
</reference>
<accession>A0ABR6ZRD8</accession>
<dbReference type="Proteomes" id="UP000650424">
    <property type="component" value="Unassembled WGS sequence"/>
</dbReference>
<protein>
    <submittedName>
        <fullName evidence="3">VacJ family lipoprotein</fullName>
    </submittedName>
</protein>
<evidence type="ECO:0000256" key="2">
    <source>
        <dbReference type="ARBA" id="ARBA00022729"/>
    </source>
</evidence>
<dbReference type="PANTHER" id="PTHR30035">
    <property type="entry name" value="LIPOPROTEIN VACJ-RELATED"/>
    <property type="match status" value="1"/>
</dbReference>
<keyword evidence="2" id="KW-0732">Signal</keyword>
<evidence type="ECO:0000313" key="3">
    <source>
        <dbReference type="EMBL" id="MBC3918440.1"/>
    </source>
</evidence>
<comment type="similarity">
    <text evidence="1">Belongs to the MlaA family.</text>
</comment>
<gene>
    <name evidence="3" type="ORF">H8L32_13190</name>
</gene>
<dbReference type="RefSeq" id="WP_186947704.1">
    <property type="nucleotide sequence ID" value="NZ_JACOGF010000006.1"/>
</dbReference>
<dbReference type="PROSITE" id="PS51257">
    <property type="entry name" value="PROKAR_LIPOPROTEIN"/>
    <property type="match status" value="1"/>
</dbReference>
<name>A0ABR6ZRD8_9BURK</name>
<sequence length="260" mass="28290">MKSQSPFPAFSGLRRLLPLLLLLTSIVLTGCSTVTVEKIKDKADQTLDVLSTKTNIGKNPRDPLEGFNRAMFSFNDTIDQAIVKPVAEGYRAALPTFVQTGVGNFFSNIGDVWNAVNNILQGRVNDGVTDVMRFAVNTTIGIGGLLDIGSAAGMPKHNEDFGQTLGKWGVKSGPYLVLPVLGPSTVRDALATPVDMKGDLWTYKRPVYVKNIGTVLRLVDKRASVLDAGSLLEEAALDKYVFFRDAYLQRRAGQVNPEDD</sequence>
<keyword evidence="4" id="KW-1185">Reference proteome</keyword>
<proteinExistence type="inferred from homology"/>
<dbReference type="Pfam" id="PF04333">
    <property type="entry name" value="MlaA"/>
    <property type="match status" value="1"/>
</dbReference>
<dbReference type="EMBL" id="JACOGF010000006">
    <property type="protein sequence ID" value="MBC3918440.1"/>
    <property type="molecule type" value="Genomic_DNA"/>
</dbReference>
<dbReference type="PRINTS" id="PR01805">
    <property type="entry name" value="VACJLIPOPROT"/>
</dbReference>